<dbReference type="NCBIfam" id="TIGR02675">
    <property type="entry name" value="tape_meas_nterm"/>
    <property type="match status" value="1"/>
</dbReference>
<reference evidence="4" key="1">
    <citation type="journal article" date="2021" name="Proc. Natl. Acad. Sci. U.S.A.">
        <title>Global biogeography of chemosynthetic symbionts reveals both localized and globally distributed symbiont groups. .</title>
        <authorList>
            <person name="Osvatic J.T."/>
            <person name="Wilkins L.G.E."/>
            <person name="Leibrecht L."/>
            <person name="Leray M."/>
            <person name="Zauner S."/>
            <person name="Polzin J."/>
            <person name="Camacho Y."/>
            <person name="Gros O."/>
            <person name="van Gils J.A."/>
            <person name="Eisen J.A."/>
            <person name="Petersen J.M."/>
            <person name="Yuen B."/>
        </authorList>
    </citation>
    <scope>NUCLEOTIDE SEQUENCE</scope>
    <source>
        <strain evidence="4">MAGL173</strain>
    </source>
</reference>
<gene>
    <name evidence="4" type="ORF">JAZ04_03730</name>
</gene>
<feature type="coiled-coil region" evidence="1">
    <location>
        <begin position="709"/>
        <end position="773"/>
    </location>
</feature>
<sequence>MATKNQISLKVKAIVEGLAEIDKLTSEIEELGGQAGDTGNEAQHLNNQFKQLEKQQQAIAQLNKLNGTISKTSADLKKARTDATALGKAMATAEKPTKALANEFERARTRVQRLKEMQAAQLTTLKAYSNRAKAAGVDTKRLTAEQVRLADATAKIKSKITGVSAELTKTRNSYRAAAKEAKSYGAAVNTAGKFSGMLGRLLPVAALAGVVKWFKDAATGADSLKKGFEVVSGSAESAGKEMDYLRKTASRLGLPLREAGKAYLSLTAAAKGTRLEGQASRKIFEAVSLAMGKLGRSSAETEGALLAIQQMISKGKVSAEELRGQLGERLPGAFQAAARAMGVTTAELDKMLKSGEVIAEDLLPKLAQELNDLYDDGSRIDTFGASWNRLKNSISGAFSAINESSGAMNVLGGALEGLGSAVTLVSVGFVTLTEKIKGASTMARAFWDAATSKDVTLNDALKRTKAAWEDTEKAIRKAADTAFNADSNLSKLGKTTQETGIKVVQLGNAASKTAGDVKELDDNQKDATQSTIENKEASQDLTVQMYDLAASYRKGKITSQDFYRSMQKLSAAAAAQRAAAAQVAAGNREIASSANQAASAVVQGEQRAAAARSQGMQSFQNFWQQVKATYHSISASIGAQYDEMIERLGRTTQSYQTSLRLLSMWLKKLDRQAKDYVLSAQGYGESLSHVISQAAKAVANMKVLDGQKLSQLRAQIGAARAALRALNDDARATLSSIRQELAELQGDTLGAERFRYQQRREALEAQLENAIRQGATQGAADLRAALAALQRVHNLRMQQIRAQQEESGQVQSGSSAQPLPPVRSGSGTGLTNNLVEVRFSTGAGLGTSTGYFTDDGLGAFLQQLEDAGATTE</sequence>
<organism evidence="4 5">
    <name type="scientific">Candidatus Thiodiazotropha lotti</name>
    <dbReference type="NCBI Taxonomy" id="2792787"/>
    <lineage>
        <taxon>Bacteria</taxon>
        <taxon>Pseudomonadati</taxon>
        <taxon>Pseudomonadota</taxon>
        <taxon>Gammaproteobacteria</taxon>
        <taxon>Chromatiales</taxon>
        <taxon>Sedimenticolaceae</taxon>
        <taxon>Candidatus Thiodiazotropha</taxon>
    </lineage>
</organism>
<feature type="coiled-coil region" evidence="1">
    <location>
        <begin position="35"/>
        <end position="65"/>
    </location>
</feature>
<dbReference type="InterPro" id="IPR013491">
    <property type="entry name" value="Tape_meas_N"/>
</dbReference>
<dbReference type="PANTHER" id="PTHR38812:SF2">
    <property type="entry name" value="MU-LIKE PROPHAGE FLUMU PROTEIN GP42"/>
    <property type="match status" value="1"/>
</dbReference>
<comment type="caution">
    <text evidence="4">The sequence shown here is derived from an EMBL/GenBank/DDBJ whole genome shotgun (WGS) entry which is preliminary data.</text>
</comment>
<protein>
    <submittedName>
        <fullName evidence="4">Tape measure protein</fullName>
    </submittedName>
</protein>
<dbReference type="Pfam" id="PF20155">
    <property type="entry name" value="TMP_3"/>
    <property type="match status" value="1"/>
</dbReference>
<feature type="domain" description="Tape measure protein N-terminal" evidence="3">
    <location>
        <begin position="218"/>
        <end position="403"/>
    </location>
</feature>
<dbReference type="InterPro" id="IPR053058">
    <property type="entry name" value="Mulikevirus_tape_measure"/>
</dbReference>
<proteinExistence type="predicted"/>
<dbReference type="PANTHER" id="PTHR38812">
    <property type="entry name" value="MU-LIKE PROPHAGE FLUMU PROTEIN GP42"/>
    <property type="match status" value="1"/>
</dbReference>
<evidence type="ECO:0000313" key="5">
    <source>
        <dbReference type="Proteomes" id="UP000886687"/>
    </source>
</evidence>
<name>A0A9E4MZ87_9GAMM</name>
<evidence type="ECO:0000256" key="1">
    <source>
        <dbReference type="SAM" id="Coils"/>
    </source>
</evidence>
<feature type="compositionally biased region" description="Low complexity" evidence="2">
    <location>
        <begin position="805"/>
        <end position="817"/>
    </location>
</feature>
<evidence type="ECO:0000259" key="3">
    <source>
        <dbReference type="Pfam" id="PF20155"/>
    </source>
</evidence>
<evidence type="ECO:0000256" key="2">
    <source>
        <dbReference type="SAM" id="MobiDB-lite"/>
    </source>
</evidence>
<feature type="region of interest" description="Disordered" evidence="2">
    <location>
        <begin position="801"/>
        <end position="830"/>
    </location>
</feature>
<dbReference type="Gene3D" id="1.10.287.1490">
    <property type="match status" value="1"/>
</dbReference>
<accession>A0A9E4MZ87</accession>
<dbReference type="EMBL" id="JAEPDI010000001">
    <property type="protein sequence ID" value="MCG7937953.1"/>
    <property type="molecule type" value="Genomic_DNA"/>
</dbReference>
<evidence type="ECO:0000313" key="4">
    <source>
        <dbReference type="EMBL" id="MCG7937953.1"/>
    </source>
</evidence>
<dbReference type="Proteomes" id="UP000886687">
    <property type="component" value="Unassembled WGS sequence"/>
</dbReference>
<keyword evidence="1" id="KW-0175">Coiled coil</keyword>
<dbReference type="AlphaFoldDB" id="A0A9E4MZ87"/>